<dbReference type="OrthoDB" id="3197907at2759"/>
<proteinExistence type="predicted"/>
<dbReference type="EMBL" id="NHYD01001576">
    <property type="protein sequence ID" value="PPQ90658.1"/>
    <property type="molecule type" value="Genomic_DNA"/>
</dbReference>
<keyword evidence="2" id="KW-1185">Reference proteome</keyword>
<accession>A0A409XIU8</accession>
<protein>
    <submittedName>
        <fullName evidence="1">Uncharacterized protein</fullName>
    </submittedName>
</protein>
<dbReference type="InParanoid" id="A0A409XIU8"/>
<organism evidence="1 2">
    <name type="scientific">Psilocybe cyanescens</name>
    <dbReference type="NCBI Taxonomy" id="93625"/>
    <lineage>
        <taxon>Eukaryota</taxon>
        <taxon>Fungi</taxon>
        <taxon>Dikarya</taxon>
        <taxon>Basidiomycota</taxon>
        <taxon>Agaricomycotina</taxon>
        <taxon>Agaricomycetes</taxon>
        <taxon>Agaricomycetidae</taxon>
        <taxon>Agaricales</taxon>
        <taxon>Agaricineae</taxon>
        <taxon>Strophariaceae</taxon>
        <taxon>Psilocybe</taxon>
    </lineage>
</organism>
<gene>
    <name evidence="1" type="ORF">CVT25_004711</name>
</gene>
<dbReference type="Proteomes" id="UP000283269">
    <property type="component" value="Unassembled WGS sequence"/>
</dbReference>
<evidence type="ECO:0000313" key="2">
    <source>
        <dbReference type="Proteomes" id="UP000283269"/>
    </source>
</evidence>
<sequence>MCPKRVITANDTQVEKRLNEAVQLLKLMQKPNIAVVRKDINERYGVNIPYHTLRNRYHGITWPYKKAHRSQQLLAPEAERVLVDWIHFYSDTSHPATTTTTTTTKTATKRTSKWATTHVL</sequence>
<dbReference type="AlphaFoldDB" id="A0A409XIU8"/>
<comment type="caution">
    <text evidence="1">The sequence shown here is derived from an EMBL/GenBank/DDBJ whole genome shotgun (WGS) entry which is preliminary data.</text>
</comment>
<reference evidence="1 2" key="1">
    <citation type="journal article" date="2018" name="Evol. Lett.">
        <title>Horizontal gene cluster transfer increased hallucinogenic mushroom diversity.</title>
        <authorList>
            <person name="Reynolds H.T."/>
            <person name="Vijayakumar V."/>
            <person name="Gluck-Thaler E."/>
            <person name="Korotkin H.B."/>
            <person name="Matheny P.B."/>
            <person name="Slot J.C."/>
        </authorList>
    </citation>
    <scope>NUCLEOTIDE SEQUENCE [LARGE SCALE GENOMIC DNA]</scope>
    <source>
        <strain evidence="1 2">2631</strain>
    </source>
</reference>
<name>A0A409XIU8_PSICY</name>
<evidence type="ECO:0000313" key="1">
    <source>
        <dbReference type="EMBL" id="PPQ90658.1"/>
    </source>
</evidence>